<dbReference type="EMBL" id="JACAZI010000008">
    <property type="protein sequence ID" value="KAF7354287.1"/>
    <property type="molecule type" value="Genomic_DNA"/>
</dbReference>
<dbReference type="OrthoDB" id="3009134at2759"/>
<proteinExistence type="predicted"/>
<keyword evidence="3" id="KW-1185">Reference proteome</keyword>
<reference evidence="2" key="1">
    <citation type="submission" date="2020-05" db="EMBL/GenBank/DDBJ databases">
        <title>Mycena genomes resolve the evolution of fungal bioluminescence.</title>
        <authorList>
            <person name="Tsai I.J."/>
        </authorList>
    </citation>
    <scope>NUCLEOTIDE SEQUENCE</scope>
    <source>
        <strain evidence="2">CCC161011</strain>
    </source>
</reference>
<comment type="caution">
    <text evidence="2">The sequence shown here is derived from an EMBL/GenBank/DDBJ whole genome shotgun (WGS) entry which is preliminary data.</text>
</comment>
<feature type="region of interest" description="Disordered" evidence="1">
    <location>
        <begin position="438"/>
        <end position="506"/>
    </location>
</feature>
<protein>
    <submittedName>
        <fullName evidence="2">Uncharacterized protein</fullName>
    </submittedName>
</protein>
<organism evidence="2 3">
    <name type="scientific">Mycena venus</name>
    <dbReference type="NCBI Taxonomy" id="2733690"/>
    <lineage>
        <taxon>Eukaryota</taxon>
        <taxon>Fungi</taxon>
        <taxon>Dikarya</taxon>
        <taxon>Basidiomycota</taxon>
        <taxon>Agaricomycotina</taxon>
        <taxon>Agaricomycetes</taxon>
        <taxon>Agaricomycetidae</taxon>
        <taxon>Agaricales</taxon>
        <taxon>Marasmiineae</taxon>
        <taxon>Mycenaceae</taxon>
        <taxon>Mycena</taxon>
    </lineage>
</organism>
<dbReference type="Proteomes" id="UP000620124">
    <property type="component" value="Unassembled WGS sequence"/>
</dbReference>
<gene>
    <name evidence="2" type="ORF">MVEN_01116800</name>
</gene>
<evidence type="ECO:0000313" key="2">
    <source>
        <dbReference type="EMBL" id="KAF7354287.1"/>
    </source>
</evidence>
<accession>A0A8H6Y7X6</accession>
<name>A0A8H6Y7X6_9AGAR</name>
<evidence type="ECO:0000256" key="1">
    <source>
        <dbReference type="SAM" id="MobiDB-lite"/>
    </source>
</evidence>
<evidence type="ECO:0000313" key="3">
    <source>
        <dbReference type="Proteomes" id="UP000620124"/>
    </source>
</evidence>
<sequence>MASPTRGPCSLCPPGECVSYTPALGPVADCLCGHPSVTHVISPSLPPRGGCDATGCPAFAARIFRANEPGRTPCERSICGRPYISHRVIENPQPTAPQPPAATTSMVPSRAPSAQAVWGVPPGSTNGRRKTHAAHASMWGSSTGASFPRGQHRPFQTTTNRVTTVATPTATYIPFAIYPLPMDSLFHDNVQYPQHPELYPTQSRIHDTSEFYLRAQKHNLTFSFRVPTPDTADDATEAHFYSELGAAIHSHAKQFGLVFPSNPSGARHISSDIESPAWHAMQLIGMDWSLVKIGNKPRQGQPDRGRILSPSELPYHLFTVSQFKKLPALTNPLPHGDYHLIAPKHGPLRGPPEGMAGPHLCFPLRFLYPLVPFSDPVQCYPSCTDGTIAAPAQHPGPLASGSSRRASHQRIVLDQNAAAVDSDEEEAQMNEAIARSMLDAPNGSSSGPVAGPSRPSRPHSRPLPALPPVRPRSTEITPPPALRRRLNPTPIDLTQSPPPTSRPKFRSPRLWANSIEELLTPGPSRVSASTTEEAVTALLSHFHSFFGGESCAPADADNAVLIEPSGRYDFLARSSQWTVGDAIGNGVFKNTMTELMNLIFADNTIWKQVDSGCVIDTTPPGIPADPSRICRLRTYGFVCMLYVVLEHSLPVPMSMPFAYALLQRNGDAALIEDMQLLRAAAPGEARLLREWPLSAEDFVEQKDNKTLQGLTLEFFNKMPEVLATSSAHTLEGYRVNAFRQVLFGSATPFSESEDIQAFLGEFNGRLSASSTVTLGETFGGSLRSLMLMMSARRSKSPEDLIDRLQWTPSGLPGMLPVEQRYKVAMVRYLRGKGIVHHRLFPTDNLTDAEKNVEPNDPCARALMFLLTVTGTLQLPKDNKRIEVNFIEKYESKDLAPPESGDPVQNPDEWPDKICPVIPHTCFDGVDCPLLPAQSLLAQPLPDDDTCTDFDLFQYLMYRPITRFAEFGGIA</sequence>
<dbReference type="AlphaFoldDB" id="A0A8H6Y7X6"/>